<keyword evidence="2" id="KW-0732">Signal</keyword>
<feature type="signal peptide" evidence="2">
    <location>
        <begin position="1"/>
        <end position="21"/>
    </location>
</feature>
<sequence>MDSLALLVLLPAISIIFECCGKKKRKEKSTTPSKEIKDSPVTPASPEIIQKPDEMAKDKTKSMKSEKNSEKKTKSEDKKSNDKDVEKGNKTKSEKEKKTEEEKKSEKKTKDNEDKEKEKKNEPKKNDEKQAVISDPIVTPETDEYPTLEDDVEQSKNKSVHPVLPCPHTLYTRVHPPRLENERRVKQCVERGECKETGIKKMA</sequence>
<dbReference type="AlphaFoldDB" id="A0AAE9J247"/>
<keyword evidence="4" id="KW-1185">Reference proteome</keyword>
<feature type="region of interest" description="Disordered" evidence="1">
    <location>
        <begin position="21"/>
        <end position="170"/>
    </location>
</feature>
<protein>
    <submittedName>
        <fullName evidence="3">Uncharacterized protein</fullName>
    </submittedName>
</protein>
<proteinExistence type="predicted"/>
<reference evidence="3 4" key="1">
    <citation type="submission" date="2022-04" db="EMBL/GenBank/DDBJ databases">
        <title>Chromosome-level reference genomes for two strains of Caenorhabditis briggsae: an improved platform for comparative genomics.</title>
        <authorList>
            <person name="Stevens L."/>
            <person name="Andersen E."/>
        </authorList>
    </citation>
    <scope>NUCLEOTIDE SEQUENCE [LARGE SCALE GENOMIC DNA]</scope>
    <source>
        <strain evidence="3">VX34</strain>
        <tissue evidence="3">Whole-organism</tissue>
    </source>
</reference>
<organism evidence="3 4">
    <name type="scientific">Caenorhabditis briggsae</name>
    <dbReference type="NCBI Taxonomy" id="6238"/>
    <lineage>
        <taxon>Eukaryota</taxon>
        <taxon>Metazoa</taxon>
        <taxon>Ecdysozoa</taxon>
        <taxon>Nematoda</taxon>
        <taxon>Chromadorea</taxon>
        <taxon>Rhabditida</taxon>
        <taxon>Rhabditina</taxon>
        <taxon>Rhabditomorpha</taxon>
        <taxon>Rhabditoidea</taxon>
        <taxon>Rhabditidae</taxon>
        <taxon>Peloderinae</taxon>
        <taxon>Caenorhabditis</taxon>
    </lineage>
</organism>
<gene>
    <name evidence="3" type="ORF">L5515_000898</name>
</gene>
<accession>A0AAE9J247</accession>
<evidence type="ECO:0000256" key="2">
    <source>
        <dbReference type="SAM" id="SignalP"/>
    </source>
</evidence>
<name>A0AAE9J247_CAEBR</name>
<feature type="compositionally biased region" description="Basic and acidic residues" evidence="1">
    <location>
        <begin position="50"/>
        <end position="130"/>
    </location>
</feature>
<feature type="chain" id="PRO_5042279588" evidence="2">
    <location>
        <begin position="22"/>
        <end position="203"/>
    </location>
</feature>
<evidence type="ECO:0000313" key="4">
    <source>
        <dbReference type="Proteomes" id="UP000829354"/>
    </source>
</evidence>
<evidence type="ECO:0000256" key="1">
    <source>
        <dbReference type="SAM" id="MobiDB-lite"/>
    </source>
</evidence>
<feature type="compositionally biased region" description="Acidic residues" evidence="1">
    <location>
        <begin position="141"/>
        <end position="152"/>
    </location>
</feature>
<dbReference type="EMBL" id="CP092620">
    <property type="protein sequence ID" value="UMM11795.1"/>
    <property type="molecule type" value="Genomic_DNA"/>
</dbReference>
<evidence type="ECO:0000313" key="3">
    <source>
        <dbReference type="EMBL" id="UMM11795.1"/>
    </source>
</evidence>
<dbReference type="Proteomes" id="UP000829354">
    <property type="component" value="Chromosome I"/>
</dbReference>